<evidence type="ECO:0000313" key="3">
    <source>
        <dbReference type="Proteomes" id="UP000499080"/>
    </source>
</evidence>
<keyword evidence="3" id="KW-1185">Reference proteome</keyword>
<comment type="caution">
    <text evidence="2">The sequence shown here is derived from an EMBL/GenBank/DDBJ whole genome shotgun (WGS) entry which is preliminary data.</text>
</comment>
<reference evidence="2 3" key="1">
    <citation type="journal article" date="2019" name="Sci. Rep.">
        <title>Orb-weaving spider Araneus ventricosus genome elucidates the spidroin gene catalogue.</title>
        <authorList>
            <person name="Kono N."/>
            <person name="Nakamura H."/>
            <person name="Ohtoshi R."/>
            <person name="Moran D.A.P."/>
            <person name="Shinohara A."/>
            <person name="Yoshida Y."/>
            <person name="Fujiwara M."/>
            <person name="Mori M."/>
            <person name="Tomita M."/>
            <person name="Arakawa K."/>
        </authorList>
    </citation>
    <scope>NUCLEOTIDE SEQUENCE [LARGE SCALE GENOMIC DNA]</scope>
</reference>
<evidence type="ECO:0000256" key="1">
    <source>
        <dbReference type="SAM" id="MobiDB-lite"/>
    </source>
</evidence>
<dbReference type="Proteomes" id="UP000499080">
    <property type="component" value="Unassembled WGS sequence"/>
</dbReference>
<dbReference type="EMBL" id="BGPR01010936">
    <property type="protein sequence ID" value="GBN48798.1"/>
    <property type="molecule type" value="Genomic_DNA"/>
</dbReference>
<dbReference type="OrthoDB" id="1099063at2759"/>
<dbReference type="AlphaFoldDB" id="A0A4Y2PA11"/>
<sequence length="137" mass="15097">MMRRTYDPDLSPFSPSFRTTPDGKCLPPPPYDLTCNRCTYTANLQWNWVSNLESSGAEAEALPLDHMGTSQSHRVDDAAGEMGDESGLQKETMISQDSTLSPCLKPFGGKYVVSGAVLLPTTSSRKQSIAKRRTPRR</sequence>
<feature type="region of interest" description="Disordered" evidence="1">
    <location>
        <begin position="62"/>
        <end position="95"/>
    </location>
</feature>
<accession>A0A4Y2PA11</accession>
<gene>
    <name evidence="2" type="ORF">AVEN_225723_1</name>
</gene>
<protein>
    <submittedName>
        <fullName evidence="2">Uncharacterized protein</fullName>
    </submittedName>
</protein>
<evidence type="ECO:0000313" key="2">
    <source>
        <dbReference type="EMBL" id="GBN48798.1"/>
    </source>
</evidence>
<name>A0A4Y2PA11_ARAVE</name>
<feature type="region of interest" description="Disordered" evidence="1">
    <location>
        <begin position="1"/>
        <end position="24"/>
    </location>
</feature>
<proteinExistence type="predicted"/>
<organism evidence="2 3">
    <name type="scientific">Araneus ventricosus</name>
    <name type="common">Orbweaver spider</name>
    <name type="synonym">Epeira ventricosa</name>
    <dbReference type="NCBI Taxonomy" id="182803"/>
    <lineage>
        <taxon>Eukaryota</taxon>
        <taxon>Metazoa</taxon>
        <taxon>Ecdysozoa</taxon>
        <taxon>Arthropoda</taxon>
        <taxon>Chelicerata</taxon>
        <taxon>Arachnida</taxon>
        <taxon>Araneae</taxon>
        <taxon>Araneomorphae</taxon>
        <taxon>Entelegynae</taxon>
        <taxon>Araneoidea</taxon>
        <taxon>Araneidae</taxon>
        <taxon>Araneus</taxon>
    </lineage>
</organism>